<protein>
    <recommendedName>
        <fullName evidence="4">Ceramidase</fullName>
    </recommendedName>
</protein>
<feature type="transmembrane region" description="Helical" evidence="1">
    <location>
        <begin position="116"/>
        <end position="134"/>
    </location>
</feature>
<sequence length="232" mass="24578">MLAEPAPALSDLALGLVVVLLAARLGRPPAVHRPPAPAHHQSTDEIRSASRYWRTSFWWAGIAALAGFIHHGFVKFSDRWDEPSWAVISAMVVIAVSYLLAATVTEVLGPRHHRTFWLLRSVGIVAYACLAATGHAGVTALLACESLTMVSILILWGVAARRRNPMAGPMIIALAASGAAAGTKALDPNVTGRVALDPTSVYHLAQIVGMVLLYFTVSAPRRAAPEPSPATG</sequence>
<dbReference type="RefSeq" id="WP_138646088.1">
    <property type="nucleotide sequence ID" value="NZ_VCKW01000077.1"/>
</dbReference>
<name>A0A5C4JBK1_9ACTN</name>
<keyword evidence="1" id="KW-0472">Membrane</keyword>
<keyword evidence="1" id="KW-1133">Transmembrane helix</keyword>
<dbReference type="Proteomes" id="UP000309174">
    <property type="component" value="Unassembled WGS sequence"/>
</dbReference>
<feature type="transmembrane region" description="Helical" evidence="1">
    <location>
        <begin position="140"/>
        <end position="159"/>
    </location>
</feature>
<evidence type="ECO:0000313" key="3">
    <source>
        <dbReference type="Proteomes" id="UP000309174"/>
    </source>
</evidence>
<dbReference type="InterPro" id="IPR054235">
    <property type="entry name" value="DUF6962"/>
</dbReference>
<keyword evidence="1" id="KW-0812">Transmembrane</keyword>
<feature type="transmembrane region" description="Helical" evidence="1">
    <location>
        <begin position="56"/>
        <end position="73"/>
    </location>
</feature>
<comment type="caution">
    <text evidence="2">The sequence shown here is derived from an EMBL/GenBank/DDBJ whole genome shotgun (WGS) entry which is preliminary data.</text>
</comment>
<dbReference type="OrthoDB" id="3473342at2"/>
<gene>
    <name evidence="2" type="ORF">ETD83_16905</name>
</gene>
<dbReference type="Pfam" id="PF22285">
    <property type="entry name" value="DUF6962"/>
    <property type="match status" value="1"/>
</dbReference>
<accession>A0A5C4JBK1</accession>
<organism evidence="2 3">
    <name type="scientific">Actinomadura soli</name>
    <dbReference type="NCBI Taxonomy" id="2508997"/>
    <lineage>
        <taxon>Bacteria</taxon>
        <taxon>Bacillati</taxon>
        <taxon>Actinomycetota</taxon>
        <taxon>Actinomycetes</taxon>
        <taxon>Streptosporangiales</taxon>
        <taxon>Thermomonosporaceae</taxon>
        <taxon>Actinomadura</taxon>
    </lineage>
</organism>
<reference evidence="2 3" key="1">
    <citation type="submission" date="2019-05" db="EMBL/GenBank/DDBJ databases">
        <title>Draft genome sequence of Actinomadura sp. 14C53.</title>
        <authorList>
            <person name="Saricaoglu S."/>
            <person name="Isik K."/>
        </authorList>
    </citation>
    <scope>NUCLEOTIDE SEQUENCE [LARGE SCALE GENOMIC DNA]</scope>
    <source>
        <strain evidence="2 3">14C53</strain>
    </source>
</reference>
<evidence type="ECO:0000313" key="2">
    <source>
        <dbReference type="EMBL" id="TMR00326.1"/>
    </source>
</evidence>
<dbReference type="AlphaFoldDB" id="A0A5C4JBK1"/>
<evidence type="ECO:0000256" key="1">
    <source>
        <dbReference type="SAM" id="Phobius"/>
    </source>
</evidence>
<keyword evidence="3" id="KW-1185">Reference proteome</keyword>
<dbReference type="EMBL" id="VCKW01000077">
    <property type="protein sequence ID" value="TMR00326.1"/>
    <property type="molecule type" value="Genomic_DNA"/>
</dbReference>
<evidence type="ECO:0008006" key="4">
    <source>
        <dbReference type="Google" id="ProtNLM"/>
    </source>
</evidence>
<feature type="transmembrane region" description="Helical" evidence="1">
    <location>
        <begin position="85"/>
        <end position="104"/>
    </location>
</feature>
<proteinExistence type="predicted"/>